<organism evidence="1 2">
    <name type="scientific">Bergeyella zoohelcum ATCC 43767</name>
    <dbReference type="NCBI Taxonomy" id="883096"/>
    <lineage>
        <taxon>Bacteria</taxon>
        <taxon>Pseudomonadati</taxon>
        <taxon>Bacteroidota</taxon>
        <taxon>Flavobacteriia</taxon>
        <taxon>Flavobacteriales</taxon>
        <taxon>Weeksellaceae</taxon>
        <taxon>Bergeyella</taxon>
    </lineage>
</organism>
<dbReference type="RefSeq" id="WP_002663132.1">
    <property type="nucleotide sequence ID" value="NZ_JH932293.1"/>
</dbReference>
<protein>
    <submittedName>
        <fullName evidence="1">Uncharacterized protein</fullName>
    </submittedName>
</protein>
<sequence>MKAKTFLKNTYQITDNQADEVVEKVWGKIKKADNIFNLTEFKNLKGVTPGVDNKSLTNLPKSFWDKAYKYKPNSESLIDKFHQAPLKEL</sequence>
<reference evidence="1 2" key="1">
    <citation type="submission" date="2012-07" db="EMBL/GenBank/DDBJ databases">
        <title>The Genome Sequence of Bergeyella zoohelcum ATCC 43767.</title>
        <authorList>
            <consortium name="The Broad Institute Genome Sequencing Platform"/>
            <person name="Earl A."/>
            <person name="Ward D."/>
            <person name="Feldgarden M."/>
            <person name="Gevers D."/>
            <person name="Huys G."/>
            <person name="Walker B."/>
            <person name="Young S.K."/>
            <person name="Zeng Q."/>
            <person name="Gargeya S."/>
            <person name="Fitzgerald M."/>
            <person name="Haas B."/>
            <person name="Abouelleil A."/>
            <person name="Alvarado L."/>
            <person name="Arachchi H.M."/>
            <person name="Berlin A.M."/>
            <person name="Chapman S.B."/>
            <person name="Goldberg J."/>
            <person name="Griggs A."/>
            <person name="Gujja S."/>
            <person name="Hansen M."/>
            <person name="Howarth C."/>
            <person name="Imamovic A."/>
            <person name="Larimer J."/>
            <person name="McCowen C."/>
            <person name="Montmayeur A."/>
            <person name="Murphy C."/>
            <person name="Neiman D."/>
            <person name="Pearson M."/>
            <person name="Priest M."/>
            <person name="Roberts A."/>
            <person name="Saif S."/>
            <person name="Shea T."/>
            <person name="Sisk P."/>
            <person name="Sykes S."/>
            <person name="Wortman J."/>
            <person name="Nusbaum C."/>
            <person name="Birren B."/>
        </authorList>
    </citation>
    <scope>NUCLEOTIDE SEQUENCE [LARGE SCALE GENOMIC DNA]</scope>
    <source>
        <strain evidence="1 2">ATCC 43767</strain>
    </source>
</reference>
<evidence type="ECO:0000313" key="2">
    <source>
        <dbReference type="Proteomes" id="UP000006085"/>
    </source>
</evidence>
<accession>K1MLR5</accession>
<name>K1MLR5_9FLAO</name>
<keyword evidence="2" id="KW-1185">Reference proteome</keyword>
<dbReference type="EMBL" id="AGYA01000021">
    <property type="protein sequence ID" value="EKB57009.1"/>
    <property type="molecule type" value="Genomic_DNA"/>
</dbReference>
<dbReference type="AlphaFoldDB" id="K1MLR5"/>
<evidence type="ECO:0000313" key="1">
    <source>
        <dbReference type="EMBL" id="EKB57009.1"/>
    </source>
</evidence>
<comment type="caution">
    <text evidence="1">The sequence shown here is derived from an EMBL/GenBank/DDBJ whole genome shotgun (WGS) entry which is preliminary data.</text>
</comment>
<dbReference type="Proteomes" id="UP000006085">
    <property type="component" value="Unassembled WGS sequence"/>
</dbReference>
<gene>
    <name evidence="1" type="ORF">HMPREF9699_01131</name>
</gene>
<dbReference type="HOGENOM" id="CLU_2448666_0_0_10"/>
<proteinExistence type="predicted"/>
<dbReference type="STRING" id="883096.HMPREF9699_01131"/>